<keyword evidence="9" id="KW-1003">Cell membrane</keyword>
<dbReference type="EC" id="7.2.2.12" evidence="7"/>
<dbReference type="GO" id="GO:0005524">
    <property type="term" value="F:ATP binding"/>
    <property type="evidence" value="ECO:0007669"/>
    <property type="project" value="UniProtKB-UniRule"/>
</dbReference>
<dbReference type="InterPro" id="IPR018303">
    <property type="entry name" value="ATPase_P-typ_P_site"/>
</dbReference>
<gene>
    <name evidence="11" type="ORF">DQK91_01210</name>
</gene>
<dbReference type="InterPro" id="IPR044492">
    <property type="entry name" value="P_typ_ATPase_HD_dom"/>
</dbReference>
<keyword evidence="9" id="KW-0067">ATP-binding</keyword>
<dbReference type="NCBIfam" id="TIGR01494">
    <property type="entry name" value="ATPase_P-type"/>
    <property type="match status" value="2"/>
</dbReference>
<dbReference type="SFLD" id="SFLDS00003">
    <property type="entry name" value="Haloacid_Dehalogenase"/>
    <property type="match status" value="1"/>
</dbReference>
<dbReference type="InterPro" id="IPR059000">
    <property type="entry name" value="ATPase_P-type_domA"/>
</dbReference>
<evidence type="ECO:0000256" key="4">
    <source>
        <dbReference type="ARBA" id="ARBA00022967"/>
    </source>
</evidence>
<evidence type="ECO:0000256" key="2">
    <source>
        <dbReference type="ARBA" id="ARBA00006024"/>
    </source>
</evidence>
<name>A0A6P1ZMR0_9BACT</name>
<keyword evidence="3 9" id="KW-0812">Transmembrane</keyword>
<dbReference type="InterPro" id="IPR023214">
    <property type="entry name" value="HAD_sf"/>
</dbReference>
<dbReference type="PRINTS" id="PR00120">
    <property type="entry name" value="HATPASE"/>
</dbReference>
<comment type="caution">
    <text evidence="11">The sequence shown here is derived from an EMBL/GenBank/DDBJ whole genome shotgun (WGS) entry which is preliminary data.</text>
</comment>
<dbReference type="Pfam" id="PF00702">
    <property type="entry name" value="Hydrolase"/>
    <property type="match status" value="1"/>
</dbReference>
<dbReference type="SFLD" id="SFLDF00027">
    <property type="entry name" value="p-type_atpase"/>
    <property type="match status" value="1"/>
</dbReference>
<evidence type="ECO:0000256" key="6">
    <source>
        <dbReference type="ARBA" id="ARBA00023136"/>
    </source>
</evidence>
<dbReference type="GO" id="GO:0016463">
    <property type="term" value="F:P-type zinc transporter activity"/>
    <property type="evidence" value="ECO:0007669"/>
    <property type="project" value="UniProtKB-EC"/>
</dbReference>
<dbReference type="InterPro" id="IPR023299">
    <property type="entry name" value="ATPase_P-typ_cyto_dom_N"/>
</dbReference>
<dbReference type="NCBIfam" id="TIGR01525">
    <property type="entry name" value="ATPase-IB_hvy"/>
    <property type="match status" value="1"/>
</dbReference>
<keyword evidence="9" id="KW-0479">Metal-binding</keyword>
<dbReference type="Proteomes" id="UP000434052">
    <property type="component" value="Unassembled WGS sequence"/>
</dbReference>
<dbReference type="Gene3D" id="3.40.1110.10">
    <property type="entry name" value="Calcium-transporting ATPase, cytoplasmic domain N"/>
    <property type="match status" value="1"/>
</dbReference>
<proteinExistence type="inferred from homology"/>
<dbReference type="InterPro" id="IPR027256">
    <property type="entry name" value="P-typ_ATPase_IB"/>
</dbReference>
<dbReference type="GO" id="GO:0046872">
    <property type="term" value="F:metal ion binding"/>
    <property type="evidence" value="ECO:0007669"/>
    <property type="project" value="UniProtKB-KW"/>
</dbReference>
<dbReference type="Gene3D" id="2.70.150.10">
    <property type="entry name" value="Calcium-transporting ATPase, cytoplasmic transduction domain A"/>
    <property type="match status" value="1"/>
</dbReference>
<dbReference type="SFLD" id="SFLDG00002">
    <property type="entry name" value="C1.7:_P-type_atpase_like"/>
    <property type="match status" value="1"/>
</dbReference>
<organism evidence="11 12">
    <name type="scientific">Oceanidesulfovibrio marinus</name>
    <dbReference type="NCBI Taxonomy" id="370038"/>
    <lineage>
        <taxon>Bacteria</taxon>
        <taxon>Pseudomonadati</taxon>
        <taxon>Thermodesulfobacteriota</taxon>
        <taxon>Desulfovibrionia</taxon>
        <taxon>Desulfovibrionales</taxon>
        <taxon>Desulfovibrionaceae</taxon>
        <taxon>Oceanidesulfovibrio</taxon>
    </lineage>
</organism>
<dbReference type="InterPro" id="IPR001757">
    <property type="entry name" value="P_typ_ATPase"/>
</dbReference>
<reference evidence="11 12" key="1">
    <citation type="submission" date="2018-06" db="EMBL/GenBank/DDBJ databases">
        <title>Complete genome of Desulfovibrio marinus P48SEP.</title>
        <authorList>
            <person name="Crispim J.S."/>
            <person name="Vidigal P.M.P."/>
            <person name="Silva L.C.F."/>
            <person name="Araujo L.C."/>
            <person name="Laguardia C.N."/>
            <person name="Dias R.S."/>
            <person name="Sousa M.P."/>
            <person name="Paula S.O."/>
            <person name="Silva C."/>
        </authorList>
    </citation>
    <scope>NUCLEOTIDE SEQUENCE [LARGE SCALE GENOMIC DNA]</scope>
    <source>
        <strain evidence="11 12">P48SEP</strain>
    </source>
</reference>
<dbReference type="AlphaFoldDB" id="A0A6P1ZMR0"/>
<evidence type="ECO:0000256" key="8">
    <source>
        <dbReference type="ARBA" id="ARBA00047308"/>
    </source>
</evidence>
<comment type="catalytic activity">
    <reaction evidence="8">
        <text>Zn(2+)(in) + ATP + H2O = Zn(2+)(out) + ADP + phosphate + H(+)</text>
        <dbReference type="Rhea" id="RHEA:20621"/>
        <dbReference type="ChEBI" id="CHEBI:15377"/>
        <dbReference type="ChEBI" id="CHEBI:15378"/>
        <dbReference type="ChEBI" id="CHEBI:29105"/>
        <dbReference type="ChEBI" id="CHEBI:30616"/>
        <dbReference type="ChEBI" id="CHEBI:43474"/>
        <dbReference type="ChEBI" id="CHEBI:456216"/>
        <dbReference type="EC" id="7.2.2.12"/>
    </reaction>
</comment>
<keyword evidence="6 9" id="KW-0472">Membrane</keyword>
<sequence length="730" mass="77398">MTLSQRTDLRIVHAIPGRVRIKSPLLRQSSATLSEALQREEFVHWARQNTVCSSLIVRFDSGVDTAAVMRLVASILGVSYKPASSLRSPAVCPHGVCSPAAPCRCAAPPENNVTVAAMRFGGLTLAMGWILARRIVTGAMTQAGLFSPLGAVAIVGALPLLRGLAKDARQRKVRLESFLAGSIVAAIAAGEVVTALEVLWITAGGDLLKTWITERSRRAVAEILEVTTHHTFVLRDGVEVETHVDQLVPGDIVVAHTGEKIAVDGKVTRGHALVDESTLTGNAEFPERKKGDRVFAGTMVRQGVLYIEAGCVGDNTYLARILHMIEEGLANRAPIEGMADQLAQRTVRIGGVVTLGTLLVTGNLMRAFTVLLVMACPCATVLAASTAVSAAISTAARNGVLIKGGRYLEQIGDVDVVCFDKTGTLTTTSPRVEALISQDGASREELLQLAYSAEIHNHHPLAEAIKVAADAAWVTPTPHDVCEYFLGQGVRSVVEGRTILIGNAKLMKRFKVKLAEVNAQAESISARGLTTLFLAKDREVLGMFGIANPLRDEAVDVARKLHSQDVTLCLVTGDEARTVADLSERLGIAKTYSSILPDGKSAVVEELQSEGKLVAMVGDGVNDALALAVADVGVAMSAGASEAAMEAADIALIRDDLSQLTYIRDLSRKTTAIARQNFWIATGTNIIGAVGGIVGAINPLMAGMLHIVHTMGVIGNSSRLLAYDHTPDKN</sequence>
<dbReference type="InterPro" id="IPR008250">
    <property type="entry name" value="ATPase_P-typ_transduc_dom_A_sf"/>
</dbReference>
<dbReference type="Pfam" id="PF00122">
    <property type="entry name" value="E1-E2_ATPase"/>
    <property type="match status" value="1"/>
</dbReference>
<evidence type="ECO:0000259" key="10">
    <source>
        <dbReference type="Pfam" id="PF00122"/>
    </source>
</evidence>
<keyword evidence="5 9" id="KW-1133">Transmembrane helix</keyword>
<keyword evidence="4" id="KW-1278">Translocase</keyword>
<keyword evidence="9" id="KW-0547">Nucleotide-binding</keyword>
<comment type="subcellular location">
    <subcellularLocation>
        <location evidence="9">Cell membrane</location>
    </subcellularLocation>
    <subcellularLocation>
        <location evidence="1">Membrane</location>
    </subcellularLocation>
</comment>
<dbReference type="GO" id="GO:0016887">
    <property type="term" value="F:ATP hydrolysis activity"/>
    <property type="evidence" value="ECO:0007669"/>
    <property type="project" value="InterPro"/>
</dbReference>
<feature type="domain" description="P-type ATPase A" evidence="10">
    <location>
        <begin position="227"/>
        <end position="326"/>
    </location>
</feature>
<evidence type="ECO:0000256" key="9">
    <source>
        <dbReference type="RuleBase" id="RU362081"/>
    </source>
</evidence>
<evidence type="ECO:0000256" key="3">
    <source>
        <dbReference type="ARBA" id="ARBA00022692"/>
    </source>
</evidence>
<evidence type="ECO:0000256" key="5">
    <source>
        <dbReference type="ARBA" id="ARBA00022989"/>
    </source>
</evidence>
<dbReference type="Gene3D" id="3.40.50.1000">
    <property type="entry name" value="HAD superfamily/HAD-like"/>
    <property type="match status" value="1"/>
</dbReference>
<evidence type="ECO:0000256" key="7">
    <source>
        <dbReference type="ARBA" id="ARBA00039097"/>
    </source>
</evidence>
<dbReference type="GO" id="GO:0005886">
    <property type="term" value="C:plasma membrane"/>
    <property type="evidence" value="ECO:0007669"/>
    <property type="project" value="UniProtKB-SubCell"/>
</dbReference>
<feature type="transmembrane region" description="Helical" evidence="9">
    <location>
        <begin position="177"/>
        <end position="201"/>
    </location>
</feature>
<dbReference type="PANTHER" id="PTHR48085:SF5">
    <property type="entry name" value="CADMIUM_ZINC-TRANSPORTING ATPASE HMA4-RELATED"/>
    <property type="match status" value="1"/>
</dbReference>
<dbReference type="InterPro" id="IPR036412">
    <property type="entry name" value="HAD-like_sf"/>
</dbReference>
<comment type="caution">
    <text evidence="9">Lacks conserved residue(s) required for the propagation of feature annotation.</text>
</comment>
<evidence type="ECO:0000256" key="1">
    <source>
        <dbReference type="ARBA" id="ARBA00004370"/>
    </source>
</evidence>
<dbReference type="SUPFAM" id="SSF81653">
    <property type="entry name" value="Calcium ATPase, transduction domain A"/>
    <property type="match status" value="1"/>
</dbReference>
<dbReference type="InterPro" id="IPR051014">
    <property type="entry name" value="Cation_Transport_ATPase_IB"/>
</dbReference>
<comment type="similarity">
    <text evidence="2 9">Belongs to the cation transport ATPase (P-type) (TC 3.A.3) family. Type IB subfamily.</text>
</comment>
<dbReference type="PROSITE" id="PS00154">
    <property type="entry name" value="ATPASE_E1_E2"/>
    <property type="match status" value="1"/>
</dbReference>
<dbReference type="RefSeq" id="WP_144233608.1">
    <property type="nucleotide sequence ID" value="NZ_QMIF01000001.1"/>
</dbReference>
<dbReference type="PRINTS" id="PR00119">
    <property type="entry name" value="CATATPASE"/>
</dbReference>
<accession>A0A6P1ZMR0</accession>
<dbReference type="EMBL" id="QMIF01000001">
    <property type="protein sequence ID" value="TVM36574.1"/>
    <property type="molecule type" value="Genomic_DNA"/>
</dbReference>
<evidence type="ECO:0000313" key="12">
    <source>
        <dbReference type="Proteomes" id="UP000434052"/>
    </source>
</evidence>
<dbReference type="SUPFAM" id="SSF56784">
    <property type="entry name" value="HAD-like"/>
    <property type="match status" value="1"/>
</dbReference>
<dbReference type="PANTHER" id="PTHR48085">
    <property type="entry name" value="CADMIUM/ZINC-TRANSPORTING ATPASE HMA2-RELATED"/>
    <property type="match status" value="1"/>
</dbReference>
<evidence type="ECO:0000313" key="11">
    <source>
        <dbReference type="EMBL" id="TVM36574.1"/>
    </source>
</evidence>
<protein>
    <recommendedName>
        <fullName evidence="7">P-type Zn(2+) transporter</fullName>
        <ecNumber evidence="7">7.2.2.12</ecNumber>
    </recommendedName>
</protein>
<dbReference type="OrthoDB" id="9763278at2"/>
<feature type="transmembrane region" description="Helical" evidence="9">
    <location>
        <begin position="144"/>
        <end position="165"/>
    </location>
</feature>